<evidence type="ECO:0000313" key="3">
    <source>
        <dbReference type="Proteomes" id="UP001595833"/>
    </source>
</evidence>
<dbReference type="RefSeq" id="WP_344034975.1">
    <property type="nucleotide sequence ID" value="NZ_BAAAKE010000002.1"/>
</dbReference>
<comment type="caution">
    <text evidence="2">The sequence shown here is derived from an EMBL/GenBank/DDBJ whole genome shotgun (WGS) entry which is preliminary data.</text>
</comment>
<proteinExistence type="predicted"/>
<feature type="transmembrane region" description="Helical" evidence="1">
    <location>
        <begin position="148"/>
        <end position="171"/>
    </location>
</feature>
<feature type="transmembrane region" description="Helical" evidence="1">
    <location>
        <begin position="110"/>
        <end position="128"/>
    </location>
</feature>
<keyword evidence="3" id="KW-1185">Reference proteome</keyword>
<evidence type="ECO:0008006" key="4">
    <source>
        <dbReference type="Google" id="ProtNLM"/>
    </source>
</evidence>
<reference evidence="3" key="1">
    <citation type="journal article" date="2019" name="Int. J. Syst. Evol. Microbiol.">
        <title>The Global Catalogue of Microorganisms (GCM) 10K type strain sequencing project: providing services to taxonomists for standard genome sequencing and annotation.</title>
        <authorList>
            <consortium name="The Broad Institute Genomics Platform"/>
            <consortium name="The Broad Institute Genome Sequencing Center for Infectious Disease"/>
            <person name="Wu L."/>
            <person name="Ma J."/>
        </authorList>
    </citation>
    <scope>NUCLEOTIDE SEQUENCE [LARGE SCALE GENOMIC DNA]</scope>
    <source>
        <strain evidence="3">KCTC 12848</strain>
    </source>
</reference>
<organism evidence="2 3">
    <name type="scientific">Saccharothrix xinjiangensis</name>
    <dbReference type="NCBI Taxonomy" id="204798"/>
    <lineage>
        <taxon>Bacteria</taxon>
        <taxon>Bacillati</taxon>
        <taxon>Actinomycetota</taxon>
        <taxon>Actinomycetes</taxon>
        <taxon>Pseudonocardiales</taxon>
        <taxon>Pseudonocardiaceae</taxon>
        <taxon>Saccharothrix</taxon>
    </lineage>
</organism>
<evidence type="ECO:0000256" key="1">
    <source>
        <dbReference type="SAM" id="Phobius"/>
    </source>
</evidence>
<dbReference type="EMBL" id="JBHSJB010000003">
    <property type="protein sequence ID" value="MFC5052477.1"/>
    <property type="molecule type" value="Genomic_DNA"/>
</dbReference>
<feature type="transmembrane region" description="Helical" evidence="1">
    <location>
        <begin position="38"/>
        <end position="59"/>
    </location>
</feature>
<sequence length="204" mass="21627">MGGGKRKRGPAPARRRRADAAAQAVTAQVGWFNRQSGLVQTGLILGGIAVAVAGHFLLWGELIPAIGELVGRVPVVSTVTGWLFVGGAFMAWGVLAINEDTARPAAVKRLKVTAWTWTAVAAFCIPVGRAQTVVLPTDYWAGVFAGAYGLFITPLAIGVVALLWWLVVTKLLGRKGEPTKPQIGWICVAYATLLLVWGSTLLRA</sequence>
<protein>
    <recommendedName>
        <fullName evidence="4">Yip1-like protein</fullName>
    </recommendedName>
</protein>
<gene>
    <name evidence="2" type="ORF">ACFPFM_01775</name>
</gene>
<dbReference type="Proteomes" id="UP001595833">
    <property type="component" value="Unassembled WGS sequence"/>
</dbReference>
<feature type="transmembrane region" description="Helical" evidence="1">
    <location>
        <begin position="183"/>
        <end position="202"/>
    </location>
</feature>
<evidence type="ECO:0000313" key="2">
    <source>
        <dbReference type="EMBL" id="MFC5052477.1"/>
    </source>
</evidence>
<keyword evidence="1" id="KW-0472">Membrane</keyword>
<accession>A0ABV9XSP9</accession>
<keyword evidence="1" id="KW-1133">Transmembrane helix</keyword>
<feature type="transmembrane region" description="Helical" evidence="1">
    <location>
        <begin position="79"/>
        <end position="98"/>
    </location>
</feature>
<name>A0ABV9XSP9_9PSEU</name>
<keyword evidence="1" id="KW-0812">Transmembrane</keyword>